<reference evidence="2" key="1">
    <citation type="submission" date="2015-12" db="EMBL/GenBank/DDBJ databases">
        <title>Complete genome sequence of Lutibacter profundus strain LP1.</title>
        <authorList>
            <person name="Wissuwa J."/>
            <person name="Le Moine Bauer S."/>
            <person name="Stokke R."/>
            <person name="Dahle H."/>
            <person name="Steen I.H."/>
        </authorList>
    </citation>
    <scope>NUCLEOTIDE SEQUENCE [LARGE SCALE GENOMIC DNA]</scope>
    <source>
        <strain evidence="2">LP1</strain>
    </source>
</reference>
<dbReference type="InterPro" id="IPR043129">
    <property type="entry name" value="ATPase_NBD"/>
</dbReference>
<dbReference type="AlphaFoldDB" id="A0A109RN80"/>
<accession>A0A109RN80</accession>
<dbReference type="KEGG" id="lut:Lupro_03605"/>
<dbReference type="InterPro" id="IPR000600">
    <property type="entry name" value="ROK"/>
</dbReference>
<dbReference type="Gene3D" id="3.30.420.40">
    <property type="match status" value="2"/>
</dbReference>
<dbReference type="CDD" id="cd24058">
    <property type="entry name" value="ASKHA_NBD_ROK_PPGK"/>
    <property type="match status" value="1"/>
</dbReference>
<keyword evidence="1" id="KW-0418">Kinase</keyword>
<dbReference type="Proteomes" id="UP000059672">
    <property type="component" value="Chromosome"/>
</dbReference>
<name>A0A109RN80_9FLAO</name>
<dbReference type="PATRIC" id="fig|1622118.3.peg.764"/>
<organism evidence="1 2">
    <name type="scientific">Lutibacter profundi</name>
    <dbReference type="NCBI Taxonomy" id="1622118"/>
    <lineage>
        <taxon>Bacteria</taxon>
        <taxon>Pseudomonadati</taxon>
        <taxon>Bacteroidota</taxon>
        <taxon>Flavobacteriia</taxon>
        <taxon>Flavobacteriales</taxon>
        <taxon>Flavobacteriaceae</taxon>
        <taxon>Lutibacter</taxon>
    </lineage>
</organism>
<keyword evidence="2" id="KW-1185">Reference proteome</keyword>
<keyword evidence="1" id="KW-0808">Transferase</keyword>
<reference evidence="1 2" key="2">
    <citation type="journal article" date="2016" name="Int. J. Syst. Evol. Microbiol.">
        <title>Lutibacter profundi sp. nov., isolated from a deep-sea hydrothermal system on the Arctic Mid-Ocean Ridge and emended description of the genus Lutibacter.</title>
        <authorList>
            <person name="Le Moine Bauer S."/>
            <person name="Roalkvam I."/>
            <person name="Steen I.H."/>
            <person name="Dahle H."/>
        </authorList>
    </citation>
    <scope>NUCLEOTIDE SEQUENCE [LARGE SCALE GENOMIC DNA]</scope>
    <source>
        <strain evidence="1 2">LP1</strain>
    </source>
</reference>
<dbReference type="RefSeq" id="WP_068206355.1">
    <property type="nucleotide sequence ID" value="NZ_CP013355.1"/>
</dbReference>
<sequence>MEILGIDIGGTGIKAAIVDVTTGNLTTERHRIATPNPATPEAVATTVLALVNYFKWNGLVGCGFPTPLQHGKCLSGGNLHPSWKGVQVDELFKAKTDNEFYIANDADAAGLAEINFGAGKNVHGTVVMITLGTGIGSGLFLNGKLIPNTEFGHILYKNGEIFEKYASDSARKRDNLSRKEWGKRLRKYFEHIYLLLSPDLIIVGGGASKKFDKIESQIEIDVPIVPAKAENEAGIIGAAMAAKFHIK</sequence>
<dbReference type="GO" id="GO:0016301">
    <property type="term" value="F:kinase activity"/>
    <property type="evidence" value="ECO:0007669"/>
    <property type="project" value="UniProtKB-KW"/>
</dbReference>
<evidence type="ECO:0000313" key="2">
    <source>
        <dbReference type="Proteomes" id="UP000059672"/>
    </source>
</evidence>
<dbReference type="SUPFAM" id="SSF53067">
    <property type="entry name" value="Actin-like ATPase domain"/>
    <property type="match status" value="1"/>
</dbReference>
<dbReference type="STRING" id="1622118.Lupro_03605"/>
<dbReference type="EMBL" id="CP013355">
    <property type="protein sequence ID" value="AMC10391.1"/>
    <property type="molecule type" value="Genomic_DNA"/>
</dbReference>
<protein>
    <submittedName>
        <fullName evidence="1">Polyphosphate glucokinase</fullName>
    </submittedName>
</protein>
<dbReference type="PANTHER" id="PTHR18964:SF146">
    <property type="entry name" value="POLYPHOSPHATE GLUCOKINASE"/>
    <property type="match status" value="1"/>
</dbReference>
<dbReference type="NCBIfam" id="NF045942">
    <property type="entry name" value="PolPhglucPhase"/>
    <property type="match status" value="1"/>
</dbReference>
<dbReference type="PANTHER" id="PTHR18964">
    <property type="entry name" value="ROK (REPRESSOR, ORF, KINASE) FAMILY"/>
    <property type="match status" value="1"/>
</dbReference>
<dbReference type="OrthoDB" id="9810372at2"/>
<proteinExistence type="predicted"/>
<evidence type="ECO:0000313" key="1">
    <source>
        <dbReference type="EMBL" id="AMC10391.1"/>
    </source>
</evidence>
<gene>
    <name evidence="1" type="ORF">Lupro_03605</name>
</gene>
<dbReference type="Pfam" id="PF00480">
    <property type="entry name" value="ROK"/>
    <property type="match status" value="1"/>
</dbReference>